<evidence type="ECO:0000313" key="6">
    <source>
        <dbReference type="Proteomes" id="UP000587527"/>
    </source>
</evidence>
<dbReference type="InterPro" id="IPR008628">
    <property type="entry name" value="GPP34-like"/>
</dbReference>
<gene>
    <name evidence="5" type="ORF">F4553_000092</name>
</gene>
<evidence type="ECO:0000256" key="4">
    <source>
        <dbReference type="ARBA" id="ARBA00023136"/>
    </source>
</evidence>
<sequence>MATQAATTRTAGEHELSVADDLFLVALDDRTGRHVLDDGVLALGLAAALVADLLVDRAVVVDARHRLVPGDLTRHRLVDLIRTQPGYDLRTWVVYLARQATKLVAGRLDQHQIMIRKRRGVFGGVRVRYEPVDANAVAGRSVRLVQLLKSHLHDASHRDEALLLIARTLRLTDRVLRDSPPWVRTELDLLSATALPELRVLAEVLGGLVAALAVTPRR</sequence>
<organism evidence="5 6">
    <name type="scientific">Allocatelliglobosispora scoriae</name>
    <dbReference type="NCBI Taxonomy" id="643052"/>
    <lineage>
        <taxon>Bacteria</taxon>
        <taxon>Bacillati</taxon>
        <taxon>Actinomycetota</taxon>
        <taxon>Actinomycetes</taxon>
        <taxon>Micromonosporales</taxon>
        <taxon>Micromonosporaceae</taxon>
        <taxon>Allocatelliglobosispora</taxon>
    </lineage>
</organism>
<dbReference type="AlphaFoldDB" id="A0A841BI24"/>
<keyword evidence="4" id="KW-0472">Membrane</keyword>
<evidence type="ECO:0008006" key="7">
    <source>
        <dbReference type="Google" id="ProtNLM"/>
    </source>
</evidence>
<evidence type="ECO:0000256" key="2">
    <source>
        <dbReference type="ARBA" id="ARBA00023034"/>
    </source>
</evidence>
<accession>A0A841BI24</accession>
<comment type="caution">
    <text evidence="5">The sequence shown here is derived from an EMBL/GenBank/DDBJ whole genome shotgun (WGS) entry which is preliminary data.</text>
</comment>
<keyword evidence="2" id="KW-0333">Golgi apparatus</keyword>
<dbReference type="RefSeq" id="WP_184830714.1">
    <property type="nucleotide sequence ID" value="NZ_JACHMN010000001.1"/>
</dbReference>
<dbReference type="GO" id="GO:0070273">
    <property type="term" value="F:phosphatidylinositol-4-phosphate binding"/>
    <property type="evidence" value="ECO:0007669"/>
    <property type="project" value="InterPro"/>
</dbReference>
<dbReference type="InterPro" id="IPR038261">
    <property type="entry name" value="GPP34-like_sf"/>
</dbReference>
<evidence type="ECO:0000256" key="1">
    <source>
        <dbReference type="ARBA" id="ARBA00004255"/>
    </source>
</evidence>
<comment type="subcellular location">
    <subcellularLocation>
        <location evidence="1">Golgi apparatus membrane</location>
        <topology evidence="1">Peripheral membrane protein</topology>
        <orientation evidence="1">Cytoplasmic side</orientation>
    </subcellularLocation>
</comment>
<dbReference type="GO" id="GO:0012505">
    <property type="term" value="C:endomembrane system"/>
    <property type="evidence" value="ECO:0007669"/>
    <property type="project" value="UniProtKB-ARBA"/>
</dbReference>
<evidence type="ECO:0000256" key="3">
    <source>
        <dbReference type="ARBA" id="ARBA00023121"/>
    </source>
</evidence>
<dbReference type="GO" id="GO:0005737">
    <property type="term" value="C:cytoplasm"/>
    <property type="evidence" value="ECO:0007669"/>
    <property type="project" value="UniProtKB-ARBA"/>
</dbReference>
<dbReference type="Gene3D" id="1.10.3630.10">
    <property type="entry name" value="yeast vps74-n-term truncation variant domain like"/>
    <property type="match status" value="1"/>
</dbReference>
<keyword evidence="3" id="KW-0446">Lipid-binding</keyword>
<dbReference type="EMBL" id="JACHMN010000001">
    <property type="protein sequence ID" value="MBB5866713.1"/>
    <property type="molecule type" value="Genomic_DNA"/>
</dbReference>
<dbReference type="Pfam" id="PF05719">
    <property type="entry name" value="GPP34"/>
    <property type="match status" value="1"/>
</dbReference>
<evidence type="ECO:0000313" key="5">
    <source>
        <dbReference type="EMBL" id="MBB5866713.1"/>
    </source>
</evidence>
<proteinExistence type="predicted"/>
<protein>
    <recommendedName>
        <fullName evidence="7">GPP34 family phosphoprotein</fullName>
    </recommendedName>
</protein>
<keyword evidence="6" id="KW-1185">Reference proteome</keyword>
<reference evidence="5 6" key="1">
    <citation type="submission" date="2020-08" db="EMBL/GenBank/DDBJ databases">
        <title>Sequencing the genomes of 1000 actinobacteria strains.</title>
        <authorList>
            <person name="Klenk H.-P."/>
        </authorList>
    </citation>
    <scope>NUCLEOTIDE SEQUENCE [LARGE SCALE GENOMIC DNA]</scope>
    <source>
        <strain evidence="5 6">DSM 45362</strain>
    </source>
</reference>
<dbReference type="Proteomes" id="UP000587527">
    <property type="component" value="Unassembled WGS sequence"/>
</dbReference>
<name>A0A841BI24_9ACTN</name>